<dbReference type="EMBL" id="CABIKM010000022">
    <property type="protein sequence ID" value="VUZ85104.1"/>
    <property type="molecule type" value="Genomic_DNA"/>
</dbReference>
<reference evidence="1 2" key="1">
    <citation type="submission" date="2019-07" db="EMBL/GenBank/DDBJ databases">
        <authorList>
            <person name="Cremers G."/>
        </authorList>
    </citation>
    <scope>NUCLEOTIDE SEQUENCE [LARGE SCALE GENOMIC DNA]</scope>
</reference>
<organism evidence="1 2">
    <name type="scientific">Candidatus Methylomirabilis lanthanidiphila</name>
    <dbReference type="NCBI Taxonomy" id="2211376"/>
    <lineage>
        <taxon>Bacteria</taxon>
        <taxon>Candidatus Methylomirabilota</taxon>
        <taxon>Candidatus Methylomirabilia</taxon>
        <taxon>Candidatus Methylomirabilales</taxon>
        <taxon>Candidatus Methylomirabilaceae</taxon>
        <taxon>Candidatus Methylomirabilis</taxon>
    </lineage>
</organism>
<keyword evidence="2" id="KW-1185">Reference proteome</keyword>
<dbReference type="AlphaFoldDB" id="A0A564ZIH4"/>
<evidence type="ECO:0008006" key="3">
    <source>
        <dbReference type="Google" id="ProtNLM"/>
    </source>
</evidence>
<evidence type="ECO:0000313" key="2">
    <source>
        <dbReference type="Proteomes" id="UP000334340"/>
    </source>
</evidence>
<name>A0A564ZIH4_9BACT</name>
<proteinExistence type="predicted"/>
<evidence type="ECO:0000313" key="1">
    <source>
        <dbReference type="EMBL" id="VUZ85104.1"/>
    </source>
</evidence>
<accession>A0A564ZIH4</accession>
<dbReference type="Proteomes" id="UP000334340">
    <property type="component" value="Unassembled WGS sequence"/>
</dbReference>
<protein>
    <recommendedName>
        <fullName evidence="3">GIY-YIG domain-containing protein</fullName>
    </recommendedName>
</protein>
<sequence length="123" mass="14049">MHLMGGVMNLTWNKCEGDKWCPFLTVNLDHPHFHLLEGVYIIWHGGQTPRTVYVGQGTIAERLRAHRLEQEILQYSPMGLFVTWAQVDRASRDGVERFLAESLRPMVGTRSPLAGPIQVNLPW</sequence>
<gene>
    <name evidence="1" type="ORF">MELA_01480</name>
</gene>